<keyword evidence="2" id="KW-1185">Reference proteome</keyword>
<comment type="caution">
    <text evidence="1">The sequence shown here is derived from an EMBL/GenBank/DDBJ whole genome shotgun (WGS) entry which is preliminary data.</text>
</comment>
<protein>
    <submittedName>
        <fullName evidence="1">Uncharacterized protein</fullName>
    </submittedName>
</protein>
<reference evidence="1 2" key="1">
    <citation type="journal article" date="2021" name="Elife">
        <title>Chloroplast acquisition without the gene transfer in kleptoplastic sea slugs, Plakobranchus ocellatus.</title>
        <authorList>
            <person name="Maeda T."/>
            <person name="Takahashi S."/>
            <person name="Yoshida T."/>
            <person name="Shimamura S."/>
            <person name="Takaki Y."/>
            <person name="Nagai Y."/>
            <person name="Toyoda A."/>
            <person name="Suzuki Y."/>
            <person name="Arimoto A."/>
            <person name="Ishii H."/>
            <person name="Satoh N."/>
            <person name="Nishiyama T."/>
            <person name="Hasebe M."/>
            <person name="Maruyama T."/>
            <person name="Minagawa J."/>
            <person name="Obokata J."/>
            <person name="Shigenobu S."/>
        </authorList>
    </citation>
    <scope>NUCLEOTIDE SEQUENCE [LARGE SCALE GENOMIC DNA]</scope>
</reference>
<dbReference type="SUPFAM" id="SSF50494">
    <property type="entry name" value="Trypsin-like serine proteases"/>
    <property type="match status" value="1"/>
</dbReference>
<evidence type="ECO:0000313" key="1">
    <source>
        <dbReference type="EMBL" id="GFO24981.1"/>
    </source>
</evidence>
<name>A0AAV4BWU4_9GAST</name>
<dbReference type="EMBL" id="BLXT01005682">
    <property type="protein sequence ID" value="GFO24981.1"/>
    <property type="molecule type" value="Genomic_DNA"/>
</dbReference>
<dbReference type="InterPro" id="IPR009003">
    <property type="entry name" value="Peptidase_S1_PA"/>
</dbReference>
<organism evidence="1 2">
    <name type="scientific">Plakobranchus ocellatus</name>
    <dbReference type="NCBI Taxonomy" id="259542"/>
    <lineage>
        <taxon>Eukaryota</taxon>
        <taxon>Metazoa</taxon>
        <taxon>Spiralia</taxon>
        <taxon>Lophotrochozoa</taxon>
        <taxon>Mollusca</taxon>
        <taxon>Gastropoda</taxon>
        <taxon>Heterobranchia</taxon>
        <taxon>Euthyneura</taxon>
        <taxon>Panpulmonata</taxon>
        <taxon>Sacoglossa</taxon>
        <taxon>Placobranchoidea</taxon>
        <taxon>Plakobranchidae</taxon>
        <taxon>Plakobranchus</taxon>
    </lineage>
</organism>
<gene>
    <name evidence="1" type="ORF">PoB_005148600</name>
</gene>
<evidence type="ECO:0000313" key="2">
    <source>
        <dbReference type="Proteomes" id="UP000735302"/>
    </source>
</evidence>
<sequence>MELEDCRRKKADQGSHECEVLNADSEAAESAYNWENCTKNPGHANFIPVHELKLDYLPEWCRYQSVLKNVRTIAALTVRLRVFYTSYERPDGYSFSQHRGSDVLHTGSAWIGIIQHFTGTCQCPECANSSSPFKNYYIIHIHTACHVVYNTEEAKSTKVDVFYDDEAAMAESRTKTLTGLSVICKEELRDICIFGCATHDKTLVKYLRGETRKIEHAYPYDRLWKVWFRRKWQRLCVVVSHPHGQPKQVTIGEARKLLLVLEENFTYTAETCPGSSGAPVIVLVFREKGKYWNSGPRCDLTFLAPHSQWLAEADMQLNQSGCGSELASWDFPSKPLNKGLLMIHKKDTF</sequence>
<accession>A0AAV4BWU4</accession>
<dbReference type="Proteomes" id="UP000735302">
    <property type="component" value="Unassembled WGS sequence"/>
</dbReference>
<proteinExistence type="predicted"/>
<dbReference type="AlphaFoldDB" id="A0AAV4BWU4"/>